<evidence type="ECO:0000313" key="4">
    <source>
        <dbReference type="Proteomes" id="UP000092993"/>
    </source>
</evidence>
<dbReference type="OrthoDB" id="2984747at2759"/>
<dbReference type="AlphaFoldDB" id="A0A1C7MF88"/>
<feature type="compositionally biased region" description="Low complexity" evidence="1">
    <location>
        <begin position="28"/>
        <end position="45"/>
    </location>
</feature>
<feature type="compositionally biased region" description="Low complexity" evidence="1">
    <location>
        <begin position="340"/>
        <end position="358"/>
    </location>
</feature>
<keyword evidence="2" id="KW-0812">Transmembrane</keyword>
<evidence type="ECO:0000256" key="1">
    <source>
        <dbReference type="SAM" id="MobiDB-lite"/>
    </source>
</evidence>
<feature type="transmembrane region" description="Helical" evidence="2">
    <location>
        <begin position="499"/>
        <end position="521"/>
    </location>
</feature>
<keyword evidence="4" id="KW-1185">Reference proteome</keyword>
<feature type="region of interest" description="Disordered" evidence="1">
    <location>
        <begin position="311"/>
        <end position="365"/>
    </location>
</feature>
<feature type="region of interest" description="Disordered" evidence="1">
    <location>
        <begin position="152"/>
        <end position="249"/>
    </location>
</feature>
<organism evidence="3 4">
    <name type="scientific">Grifola frondosa</name>
    <name type="common">Maitake</name>
    <name type="synonym">Polyporus frondosus</name>
    <dbReference type="NCBI Taxonomy" id="5627"/>
    <lineage>
        <taxon>Eukaryota</taxon>
        <taxon>Fungi</taxon>
        <taxon>Dikarya</taxon>
        <taxon>Basidiomycota</taxon>
        <taxon>Agaricomycotina</taxon>
        <taxon>Agaricomycetes</taxon>
        <taxon>Polyporales</taxon>
        <taxon>Grifolaceae</taxon>
        <taxon>Grifola</taxon>
    </lineage>
</organism>
<gene>
    <name evidence="3" type="ORF">A0H81_04093</name>
</gene>
<feature type="region of interest" description="Disordered" evidence="1">
    <location>
        <begin position="264"/>
        <end position="298"/>
    </location>
</feature>
<feature type="region of interest" description="Disordered" evidence="1">
    <location>
        <begin position="23"/>
        <end position="54"/>
    </location>
</feature>
<feature type="compositionally biased region" description="Basic and acidic residues" evidence="1">
    <location>
        <begin position="233"/>
        <end position="244"/>
    </location>
</feature>
<dbReference type="EMBL" id="LUGG01000004">
    <property type="protein sequence ID" value="OBZ75267.1"/>
    <property type="molecule type" value="Genomic_DNA"/>
</dbReference>
<accession>A0A1C7MF88</accession>
<keyword evidence="2" id="KW-0472">Membrane</keyword>
<evidence type="ECO:0000256" key="2">
    <source>
        <dbReference type="SAM" id="Phobius"/>
    </source>
</evidence>
<comment type="caution">
    <text evidence="3">The sequence shown here is derived from an EMBL/GenBank/DDBJ whole genome shotgun (WGS) entry which is preliminary data.</text>
</comment>
<feature type="compositionally biased region" description="Polar residues" evidence="1">
    <location>
        <begin position="277"/>
        <end position="290"/>
    </location>
</feature>
<feature type="compositionally biased region" description="Low complexity" evidence="1">
    <location>
        <begin position="311"/>
        <end position="320"/>
    </location>
</feature>
<proteinExistence type="predicted"/>
<dbReference type="Proteomes" id="UP000092993">
    <property type="component" value="Unassembled WGS sequence"/>
</dbReference>
<evidence type="ECO:0000313" key="3">
    <source>
        <dbReference type="EMBL" id="OBZ75267.1"/>
    </source>
</evidence>
<reference evidence="3 4" key="1">
    <citation type="submission" date="2016-03" db="EMBL/GenBank/DDBJ databases">
        <title>Whole genome sequencing of Grifola frondosa 9006-11.</title>
        <authorList>
            <person name="Min B."/>
            <person name="Park H."/>
            <person name="Kim J.-G."/>
            <person name="Cho H."/>
            <person name="Oh Y.-L."/>
            <person name="Kong W.-S."/>
            <person name="Choi I.-G."/>
        </authorList>
    </citation>
    <scope>NUCLEOTIDE SEQUENCE [LARGE SCALE GENOMIC DNA]</scope>
    <source>
        <strain evidence="3 4">9006-11</strain>
    </source>
</reference>
<sequence>MFEEVCLLCGRPTSADGRAYCSDECESQDTTSPSISTTSSAYPSPHLQSSMNAPGNLAEVPALVSSALGHSLTSLEGYKTHNRNRRSISSSSTSSLGWSALDDEEDDSVNLAFNLGSEDEFNCNPEMSGADVCSLKSAGSYGHLLHPHSALSYARRPSTTNNRSTIPMLHRRTSSNSIPASAAKGVSRSVPYYSTEDDSDVPSTSISSFSSARSNGRRDRHLQMTSDTASQEESEREKDSESISRSKRNRTSLPAYFSLLSMTNPSSVHSRRSPSSLQTLSAISKSLQSSPPTPRLANPLADTATAFLQTQAQAQAQARASPQDVEPSCRGRSQRRDPGGRSSSSRQSPSPSRRQPSRASAVSPCLHHIGPHTRARLDSMEKVIDWVAHSPVLEKMLDADSGVEFGALEQQAVVDLDDDEGYDVRGRRRVDELDDSPDGLGRDAPGFGNGRTRLARALDSGASIYYFACCAPPTPAGQPVREHIADSGVARIQPAASSIVFAAFVGIRALSMYLFPLLYSLCFPTRTLTRYPFKIRRVRAAIGIVVRSPIVQKEYSYHTSKTRLTHIYHYRSASPSSCSHLSRSKWFCLVAVQ</sequence>
<feature type="compositionally biased region" description="Low complexity" evidence="1">
    <location>
        <begin position="265"/>
        <end position="276"/>
    </location>
</feature>
<protein>
    <submittedName>
        <fullName evidence="3">Uncharacterized protein</fullName>
    </submittedName>
</protein>
<name>A0A1C7MF88_GRIFR</name>
<keyword evidence="2" id="KW-1133">Transmembrane helix</keyword>
<feature type="compositionally biased region" description="Low complexity" evidence="1">
    <location>
        <begin position="201"/>
        <end position="214"/>
    </location>
</feature>